<dbReference type="GO" id="GO:0042802">
    <property type="term" value="F:identical protein binding"/>
    <property type="evidence" value="ECO:0007669"/>
    <property type="project" value="TreeGrafter"/>
</dbReference>
<dbReference type="GO" id="GO:0030170">
    <property type="term" value="F:pyridoxal phosphate binding"/>
    <property type="evidence" value="ECO:0007669"/>
    <property type="project" value="InterPro"/>
</dbReference>
<dbReference type="GO" id="GO:0004587">
    <property type="term" value="F:ornithine aminotransferase activity"/>
    <property type="evidence" value="ECO:0007669"/>
    <property type="project" value="UniProtKB-EC"/>
</dbReference>
<comment type="catalytic activity">
    <reaction evidence="9">
        <text>a 2-oxocarboxylate + L-ornithine = L-glutamate 5-semialdehyde + an L-alpha-amino acid</text>
        <dbReference type="Rhea" id="RHEA:13877"/>
        <dbReference type="ChEBI" id="CHEBI:35179"/>
        <dbReference type="ChEBI" id="CHEBI:46911"/>
        <dbReference type="ChEBI" id="CHEBI:58066"/>
        <dbReference type="ChEBI" id="CHEBI:59869"/>
        <dbReference type="EC" id="2.6.1.13"/>
    </reaction>
</comment>
<accession>A0AAW1D965</accession>
<keyword evidence="5 9" id="KW-0032">Aminotransferase</keyword>
<dbReference type="Gene3D" id="3.40.640.10">
    <property type="entry name" value="Type I PLP-dependent aspartate aminotransferase-like (Major domain)"/>
    <property type="match status" value="1"/>
</dbReference>
<dbReference type="InterPro" id="IPR050103">
    <property type="entry name" value="Class-III_PLP-dep_AT"/>
</dbReference>
<dbReference type="EMBL" id="JAPXFL010000005">
    <property type="protein sequence ID" value="KAK9507082.1"/>
    <property type="molecule type" value="Genomic_DNA"/>
</dbReference>
<comment type="caution">
    <text evidence="10">The sequence shown here is derived from an EMBL/GenBank/DDBJ whole genome shotgun (WGS) entry which is preliminary data.</text>
</comment>
<dbReference type="Pfam" id="PF00202">
    <property type="entry name" value="Aminotran_3"/>
    <property type="match status" value="1"/>
</dbReference>
<evidence type="ECO:0000313" key="10">
    <source>
        <dbReference type="EMBL" id="KAK9507082.1"/>
    </source>
</evidence>
<comment type="pathway">
    <text evidence="2 9">Amino-acid biosynthesis; L-proline biosynthesis; L-glutamate 5-semialdehyde from L-ornithine: step 1/1.</text>
</comment>
<dbReference type="GO" id="GO:0019544">
    <property type="term" value="P:L-arginine catabolic process to L-glutamate"/>
    <property type="evidence" value="ECO:0007669"/>
    <property type="project" value="TreeGrafter"/>
</dbReference>
<keyword evidence="7 8" id="KW-0663">Pyridoxal phosphate</keyword>
<comment type="similarity">
    <text evidence="3 8">Belongs to the class-III pyridoxal-phosphate-dependent aminotransferase family.</text>
</comment>
<evidence type="ECO:0000256" key="3">
    <source>
        <dbReference type="ARBA" id="ARBA00008954"/>
    </source>
</evidence>
<evidence type="ECO:0000256" key="6">
    <source>
        <dbReference type="ARBA" id="ARBA00022679"/>
    </source>
</evidence>
<dbReference type="AlphaFoldDB" id="A0AAW1D965"/>
<dbReference type="InterPro" id="IPR015421">
    <property type="entry name" value="PyrdxlP-dep_Trfase_major"/>
</dbReference>
<dbReference type="InterPro" id="IPR010164">
    <property type="entry name" value="Orn_aminotrans"/>
</dbReference>
<dbReference type="InterPro" id="IPR005814">
    <property type="entry name" value="Aminotrans_3"/>
</dbReference>
<dbReference type="FunFam" id="3.40.640.10:FF:000011">
    <property type="entry name" value="Ornithine aminotransferase"/>
    <property type="match status" value="1"/>
</dbReference>
<sequence length="425" mass="46992">MTMTLLRVQFTLFKFRETLNIFKRNIANHANNARVLDVEVCKGLGARLWDKNGKEYLDFIGGQGSVNAGHSHPKLVGAMQDQICILHQVTRAVNNNILPEFCQTICQMFNYDKVLVMNTGVEACETAVKLARIWGYKVKKICPKDAIIVFCYNNYWGSSIAAISSSCDPLLFSGFQPLVSGMKIIPFDDPCALEEVLKHPYVCAFMVEPIQAEYGVIMPNDGYLAEVRRLCTQHKVLWLCDEVTTGLGRTGAMLGVDHECVKPDILILGNSLAGGCYPVSAVLASCEIMDLLCPGSHQSTFAGNPLGARLASTMLKLIKEDGLCENACAMGALFRDGLLCTFNKDDMPVLRGRGLLWAAKIDPRIGSPCDICDQLRDCGLLVWPCRDEFLRFSPPLVVTEEDITQAISILKKVIDHMKGCHKLCM</sequence>
<keyword evidence="11" id="KW-1185">Reference proteome</keyword>
<keyword evidence="6 9" id="KW-0808">Transferase</keyword>
<evidence type="ECO:0000256" key="8">
    <source>
        <dbReference type="RuleBase" id="RU003560"/>
    </source>
</evidence>
<dbReference type="InterPro" id="IPR015422">
    <property type="entry name" value="PyrdxlP-dep_Trfase_small"/>
</dbReference>
<dbReference type="CDD" id="cd00610">
    <property type="entry name" value="OAT_like"/>
    <property type="match status" value="1"/>
</dbReference>
<dbReference type="Gene3D" id="3.90.1150.10">
    <property type="entry name" value="Aspartate Aminotransferase, domain 1"/>
    <property type="match status" value="1"/>
</dbReference>
<dbReference type="PANTHER" id="PTHR11986">
    <property type="entry name" value="AMINOTRANSFERASE CLASS III"/>
    <property type="match status" value="1"/>
</dbReference>
<organism evidence="10 11">
    <name type="scientific">Rhynocoris fuscipes</name>
    <dbReference type="NCBI Taxonomy" id="488301"/>
    <lineage>
        <taxon>Eukaryota</taxon>
        <taxon>Metazoa</taxon>
        <taxon>Ecdysozoa</taxon>
        <taxon>Arthropoda</taxon>
        <taxon>Hexapoda</taxon>
        <taxon>Insecta</taxon>
        <taxon>Pterygota</taxon>
        <taxon>Neoptera</taxon>
        <taxon>Paraneoptera</taxon>
        <taxon>Hemiptera</taxon>
        <taxon>Heteroptera</taxon>
        <taxon>Panheteroptera</taxon>
        <taxon>Cimicomorpha</taxon>
        <taxon>Reduviidae</taxon>
        <taxon>Harpactorinae</taxon>
        <taxon>Harpactorini</taxon>
        <taxon>Rhynocoris</taxon>
    </lineage>
</organism>
<comment type="cofactor">
    <cofactor evidence="1 9">
        <name>pyridoxal 5'-phosphate</name>
        <dbReference type="ChEBI" id="CHEBI:597326"/>
    </cofactor>
</comment>
<evidence type="ECO:0000256" key="5">
    <source>
        <dbReference type="ARBA" id="ARBA00022576"/>
    </source>
</evidence>
<evidence type="ECO:0000256" key="2">
    <source>
        <dbReference type="ARBA" id="ARBA00004998"/>
    </source>
</evidence>
<dbReference type="GO" id="GO:0005737">
    <property type="term" value="C:cytoplasm"/>
    <property type="evidence" value="ECO:0007669"/>
    <property type="project" value="TreeGrafter"/>
</dbReference>
<dbReference type="PANTHER" id="PTHR11986:SF18">
    <property type="entry name" value="ORNITHINE AMINOTRANSFERASE, MITOCHONDRIAL"/>
    <property type="match status" value="1"/>
</dbReference>
<evidence type="ECO:0000256" key="7">
    <source>
        <dbReference type="ARBA" id="ARBA00022898"/>
    </source>
</evidence>
<dbReference type="EC" id="2.6.1.13" evidence="4 9"/>
<name>A0AAW1D965_9HEMI</name>
<proteinExistence type="inferred from homology"/>
<evidence type="ECO:0000256" key="1">
    <source>
        <dbReference type="ARBA" id="ARBA00001933"/>
    </source>
</evidence>
<protein>
    <recommendedName>
        <fullName evidence="4 9">Ornithine aminotransferase</fullName>
        <ecNumber evidence="4 9">2.6.1.13</ecNumber>
    </recommendedName>
</protein>
<evidence type="ECO:0000256" key="4">
    <source>
        <dbReference type="ARBA" id="ARBA00012924"/>
    </source>
</evidence>
<dbReference type="SUPFAM" id="SSF53383">
    <property type="entry name" value="PLP-dependent transferases"/>
    <property type="match status" value="1"/>
</dbReference>
<dbReference type="Proteomes" id="UP001461498">
    <property type="component" value="Unassembled WGS sequence"/>
</dbReference>
<dbReference type="InterPro" id="IPR015424">
    <property type="entry name" value="PyrdxlP-dep_Trfase"/>
</dbReference>
<dbReference type="PIRSF" id="PIRSF000521">
    <property type="entry name" value="Transaminase_4ab_Lys_Orn"/>
    <property type="match status" value="1"/>
</dbReference>
<dbReference type="NCBIfam" id="TIGR01885">
    <property type="entry name" value="Orn_aminotrans"/>
    <property type="match status" value="1"/>
</dbReference>
<evidence type="ECO:0000256" key="9">
    <source>
        <dbReference type="RuleBase" id="RU365036"/>
    </source>
</evidence>
<reference evidence="10 11" key="1">
    <citation type="submission" date="2022-12" db="EMBL/GenBank/DDBJ databases">
        <title>Chromosome-level genome assembly of true bugs.</title>
        <authorList>
            <person name="Ma L."/>
            <person name="Li H."/>
        </authorList>
    </citation>
    <scope>NUCLEOTIDE SEQUENCE [LARGE SCALE GENOMIC DNA]</scope>
    <source>
        <strain evidence="10">Lab_2022b</strain>
    </source>
</reference>
<gene>
    <name evidence="10" type="ORF">O3M35_008900</name>
</gene>
<evidence type="ECO:0000313" key="11">
    <source>
        <dbReference type="Proteomes" id="UP001461498"/>
    </source>
</evidence>
<dbReference type="GO" id="GO:0010121">
    <property type="term" value="P:L-arginine catabolic process to proline via ornithine"/>
    <property type="evidence" value="ECO:0007669"/>
    <property type="project" value="TreeGrafter"/>
</dbReference>